<dbReference type="PANTHER" id="PTHR10907:SF47">
    <property type="entry name" value="REGUCALCIN"/>
    <property type="match status" value="1"/>
</dbReference>
<keyword evidence="4" id="KW-1185">Reference proteome</keyword>
<gene>
    <name evidence="3" type="ORF">GCM10023143_28990</name>
</gene>
<dbReference type="Pfam" id="PF08450">
    <property type="entry name" value="SGL"/>
    <property type="match status" value="1"/>
</dbReference>
<dbReference type="PRINTS" id="PR01790">
    <property type="entry name" value="SMP30FAMILY"/>
</dbReference>
<dbReference type="InterPro" id="IPR013658">
    <property type="entry name" value="SGL"/>
</dbReference>
<feature type="domain" description="SMP-30/Gluconolactonase/LRE-like region" evidence="2">
    <location>
        <begin position="14"/>
        <end position="255"/>
    </location>
</feature>
<evidence type="ECO:0000259" key="2">
    <source>
        <dbReference type="Pfam" id="PF08450"/>
    </source>
</evidence>
<comment type="similarity">
    <text evidence="1">Belongs to the SMP-30/CGR1 family.</text>
</comment>
<proteinExistence type="inferred from homology"/>
<dbReference type="InterPro" id="IPR005511">
    <property type="entry name" value="SMP-30"/>
</dbReference>
<name>A0ABP8G4Q3_9BACT</name>
<dbReference type="Proteomes" id="UP001501207">
    <property type="component" value="Unassembled WGS sequence"/>
</dbReference>
<dbReference type="RefSeq" id="WP_344980599.1">
    <property type="nucleotide sequence ID" value="NZ_BAABFN010000019.1"/>
</dbReference>
<evidence type="ECO:0000256" key="1">
    <source>
        <dbReference type="ARBA" id="ARBA00008853"/>
    </source>
</evidence>
<comment type="caution">
    <text evidence="3">The sequence shown here is derived from an EMBL/GenBank/DDBJ whole genome shotgun (WGS) entry which is preliminary data.</text>
</comment>
<dbReference type="EMBL" id="BAABFN010000019">
    <property type="protein sequence ID" value="GAA4317098.1"/>
    <property type="molecule type" value="Genomic_DNA"/>
</dbReference>
<evidence type="ECO:0000313" key="3">
    <source>
        <dbReference type="EMBL" id="GAA4317098.1"/>
    </source>
</evidence>
<dbReference type="PANTHER" id="PTHR10907">
    <property type="entry name" value="REGUCALCIN"/>
    <property type="match status" value="1"/>
</dbReference>
<protein>
    <submittedName>
        <fullName evidence="3">SMP-30/gluconolactonase/LRE family protein</fullName>
    </submittedName>
</protein>
<dbReference type="InterPro" id="IPR011042">
    <property type="entry name" value="6-blade_b-propeller_TolB-like"/>
</dbReference>
<dbReference type="SUPFAM" id="SSF63829">
    <property type="entry name" value="Calcium-dependent phosphotriesterase"/>
    <property type="match status" value="1"/>
</dbReference>
<dbReference type="Gene3D" id="2.120.10.30">
    <property type="entry name" value="TolB, C-terminal domain"/>
    <property type="match status" value="1"/>
</dbReference>
<sequence>MQAALFYRIPCAHGEASLWHEKRQQFFWLDILKKKLHNIDPLTKVHQAWSLRSLSGTIVPDEQGRIVIGMQGFVDRFDPDTGKVETLLELEQDRPHNRSNDGKCDPAGRFWLGTMELDGKPHEGNLYCIGPDLNPEVKIARTSISNGIVWTKDKKTMYYIDTSTGCVQAYDYDDISGGIRFRENVIRLSPGMGYPDGMTIDENDRLWVAHWGGAGVYHWDPLTGEMLAKVDVAAPNVSSCVFGGKDLDTLYITTSRKDLEKADLEKYPLSGSIFAVRPGVKGFAPNVFRG</sequence>
<evidence type="ECO:0000313" key="4">
    <source>
        <dbReference type="Proteomes" id="UP001501207"/>
    </source>
</evidence>
<accession>A0ABP8G4Q3</accession>
<organism evidence="3 4">
    <name type="scientific">Compostibacter hankyongensis</name>
    <dbReference type="NCBI Taxonomy" id="1007089"/>
    <lineage>
        <taxon>Bacteria</taxon>
        <taxon>Pseudomonadati</taxon>
        <taxon>Bacteroidota</taxon>
        <taxon>Chitinophagia</taxon>
        <taxon>Chitinophagales</taxon>
        <taxon>Chitinophagaceae</taxon>
        <taxon>Compostibacter</taxon>
    </lineage>
</organism>
<reference evidence="4" key="1">
    <citation type="journal article" date="2019" name="Int. J. Syst. Evol. Microbiol.">
        <title>The Global Catalogue of Microorganisms (GCM) 10K type strain sequencing project: providing services to taxonomists for standard genome sequencing and annotation.</title>
        <authorList>
            <consortium name="The Broad Institute Genomics Platform"/>
            <consortium name="The Broad Institute Genome Sequencing Center for Infectious Disease"/>
            <person name="Wu L."/>
            <person name="Ma J."/>
        </authorList>
    </citation>
    <scope>NUCLEOTIDE SEQUENCE [LARGE SCALE GENOMIC DNA]</scope>
    <source>
        <strain evidence="4">JCM 17664</strain>
    </source>
</reference>